<reference evidence="1 2" key="1">
    <citation type="submission" date="2014-04" db="EMBL/GenBank/DDBJ databases">
        <authorList>
            <consortium name="International Citrus Genome Consortium"/>
            <person name="Gmitter F."/>
            <person name="Chen C."/>
            <person name="Farmerie W."/>
            <person name="Harkins T."/>
            <person name="Desany B."/>
            <person name="Mohiuddin M."/>
            <person name="Kodira C."/>
            <person name="Borodovsky M."/>
            <person name="Lomsadze A."/>
            <person name="Burns P."/>
            <person name="Jenkins J."/>
            <person name="Prochnik S."/>
            <person name="Shu S."/>
            <person name="Chapman J."/>
            <person name="Pitluck S."/>
            <person name="Schmutz J."/>
            <person name="Rokhsar D."/>
        </authorList>
    </citation>
    <scope>NUCLEOTIDE SEQUENCE</scope>
</reference>
<keyword evidence="2" id="KW-1185">Reference proteome</keyword>
<dbReference type="EMBL" id="KK784876">
    <property type="protein sequence ID" value="KDO81045.1"/>
    <property type="molecule type" value="Genomic_DNA"/>
</dbReference>
<organism evidence="1 2">
    <name type="scientific">Citrus sinensis</name>
    <name type="common">Sweet orange</name>
    <name type="synonym">Citrus aurantium var. sinensis</name>
    <dbReference type="NCBI Taxonomy" id="2711"/>
    <lineage>
        <taxon>Eukaryota</taxon>
        <taxon>Viridiplantae</taxon>
        <taxon>Streptophyta</taxon>
        <taxon>Embryophyta</taxon>
        <taxon>Tracheophyta</taxon>
        <taxon>Spermatophyta</taxon>
        <taxon>Magnoliopsida</taxon>
        <taxon>eudicotyledons</taxon>
        <taxon>Gunneridae</taxon>
        <taxon>Pentapetalae</taxon>
        <taxon>rosids</taxon>
        <taxon>malvids</taxon>
        <taxon>Sapindales</taxon>
        <taxon>Rutaceae</taxon>
        <taxon>Aurantioideae</taxon>
        <taxon>Citrus</taxon>
    </lineage>
</organism>
<name>A0A067GQS4_CITSI</name>
<sequence length="165" mass="18275">MGASFLSTVPFMLPIVPPPSRSAFSTVATRCSAHAGAIRCHKIETQITVEAGFGRRDILKCIGATIGMEIISSSGSVEMARAADLIQRRQRSEFISNIKETLQTALKGNPDLIPSLLTLALNDAMTYDKVRTKPLRFKCLVDVIKFLYLLWRKEGNKLMSCWLSL</sequence>
<accession>A0A067GQS4</accession>
<protein>
    <submittedName>
        <fullName evidence="1">Uncharacterized protein</fullName>
    </submittedName>
</protein>
<evidence type="ECO:0000313" key="2">
    <source>
        <dbReference type="Proteomes" id="UP000027120"/>
    </source>
</evidence>
<proteinExistence type="predicted"/>
<gene>
    <name evidence="1" type="ORF">CISIN_1g046960mg</name>
</gene>
<dbReference type="STRING" id="2711.A0A067GQS4"/>
<dbReference type="Proteomes" id="UP000027120">
    <property type="component" value="Unassembled WGS sequence"/>
</dbReference>
<evidence type="ECO:0000313" key="1">
    <source>
        <dbReference type="EMBL" id="KDO81045.1"/>
    </source>
</evidence>
<dbReference type="Gene3D" id="1.10.520.10">
    <property type="match status" value="1"/>
</dbReference>
<dbReference type="AlphaFoldDB" id="A0A067GQS4"/>